<evidence type="ECO:0000256" key="1">
    <source>
        <dbReference type="SAM" id="Phobius"/>
    </source>
</evidence>
<dbReference type="KEGG" id="rue:DT065_10305"/>
<keyword evidence="3" id="KW-1185">Reference proteome</keyword>
<dbReference type="Proteomes" id="UP000252100">
    <property type="component" value="Chromosome"/>
</dbReference>
<dbReference type="AlphaFoldDB" id="A0A345BZJ1"/>
<keyword evidence="1" id="KW-0472">Membrane</keyword>
<keyword evidence="1" id="KW-0812">Transmembrane</keyword>
<gene>
    <name evidence="2" type="ORF">DT065_10305</name>
</gene>
<evidence type="ECO:0000313" key="3">
    <source>
        <dbReference type="Proteomes" id="UP000252100"/>
    </source>
</evidence>
<sequence length="83" mass="9548">MEPERVEIDVIRRHQGLMVPEMGRDKWQMSPWSGHEARKSEKLLVKGIMKASRDLFSMIVSQTAIYIGHHLYLGVVFLAGKKV</sequence>
<dbReference type="RefSeq" id="WP_114373100.1">
    <property type="nucleotide sequence ID" value="NZ_CP031092.1"/>
</dbReference>
<reference evidence="2 3" key="1">
    <citation type="journal article" date="2018" name="J. Microbiol.">
        <title>Salicibibacter kimchii gen. nov., sp. nov., a moderately halophilic and alkalitolerant bacterium in the family Bacillaceae, isolated from kimchi.</title>
        <authorList>
            <person name="Jang J.Y."/>
            <person name="Oh Y.J."/>
            <person name="Lim S.K."/>
            <person name="Park H.K."/>
            <person name="Lee C."/>
            <person name="Kim J.Y."/>
            <person name="Lee M.A."/>
            <person name="Choi H.J."/>
        </authorList>
    </citation>
    <scope>NUCLEOTIDE SEQUENCE [LARGE SCALE GENOMIC DNA]</scope>
    <source>
        <strain evidence="2 3">NKC1-1</strain>
    </source>
</reference>
<protein>
    <submittedName>
        <fullName evidence="2">Uncharacterized protein</fullName>
    </submittedName>
</protein>
<feature type="transmembrane region" description="Helical" evidence="1">
    <location>
        <begin position="55"/>
        <end position="79"/>
    </location>
</feature>
<evidence type="ECO:0000313" key="2">
    <source>
        <dbReference type="EMBL" id="AXF56372.1"/>
    </source>
</evidence>
<name>A0A345BZJ1_9BACI</name>
<keyword evidence="1" id="KW-1133">Transmembrane helix</keyword>
<organism evidence="2 3">
    <name type="scientific">Salicibibacter kimchii</name>
    <dbReference type="NCBI Taxonomy" id="2099786"/>
    <lineage>
        <taxon>Bacteria</taxon>
        <taxon>Bacillati</taxon>
        <taxon>Bacillota</taxon>
        <taxon>Bacilli</taxon>
        <taxon>Bacillales</taxon>
        <taxon>Bacillaceae</taxon>
        <taxon>Salicibibacter</taxon>
    </lineage>
</organism>
<accession>A0A345BZJ1</accession>
<proteinExistence type="predicted"/>
<dbReference type="EMBL" id="CP031092">
    <property type="protein sequence ID" value="AXF56372.1"/>
    <property type="molecule type" value="Genomic_DNA"/>
</dbReference>